<evidence type="ECO:0000313" key="1">
    <source>
        <dbReference type="EMBL" id="CAL1277495.1"/>
    </source>
</evidence>
<protein>
    <submittedName>
        <fullName evidence="1">Uncharacterized protein</fullName>
    </submittedName>
</protein>
<name>A0AAV2A0E7_9ARAC</name>
<reference evidence="1 2" key="1">
    <citation type="submission" date="2024-04" db="EMBL/GenBank/DDBJ databases">
        <authorList>
            <person name="Rising A."/>
            <person name="Reimegard J."/>
            <person name="Sonavane S."/>
            <person name="Akerstrom W."/>
            <person name="Nylinder S."/>
            <person name="Hedman E."/>
            <person name="Kallberg Y."/>
        </authorList>
    </citation>
    <scope>NUCLEOTIDE SEQUENCE [LARGE SCALE GENOMIC DNA]</scope>
</reference>
<organism evidence="1 2">
    <name type="scientific">Larinioides sclopetarius</name>
    <dbReference type="NCBI Taxonomy" id="280406"/>
    <lineage>
        <taxon>Eukaryota</taxon>
        <taxon>Metazoa</taxon>
        <taxon>Ecdysozoa</taxon>
        <taxon>Arthropoda</taxon>
        <taxon>Chelicerata</taxon>
        <taxon>Arachnida</taxon>
        <taxon>Araneae</taxon>
        <taxon>Araneomorphae</taxon>
        <taxon>Entelegynae</taxon>
        <taxon>Araneoidea</taxon>
        <taxon>Araneidae</taxon>
        <taxon>Larinioides</taxon>
    </lineage>
</organism>
<keyword evidence="2" id="KW-1185">Reference proteome</keyword>
<gene>
    <name evidence="1" type="ORF">LARSCL_LOCUS9258</name>
</gene>
<sequence>MMSTIAIGRFFLQAIYLKGFYFPKIQAKNQWIRNPFEDYGMEMK</sequence>
<accession>A0AAV2A0E7</accession>
<dbReference type="EMBL" id="CAXIEN010000102">
    <property type="protein sequence ID" value="CAL1277495.1"/>
    <property type="molecule type" value="Genomic_DNA"/>
</dbReference>
<comment type="caution">
    <text evidence="1">The sequence shown here is derived from an EMBL/GenBank/DDBJ whole genome shotgun (WGS) entry which is preliminary data.</text>
</comment>
<dbReference type="Proteomes" id="UP001497382">
    <property type="component" value="Unassembled WGS sequence"/>
</dbReference>
<proteinExistence type="predicted"/>
<evidence type="ECO:0000313" key="2">
    <source>
        <dbReference type="Proteomes" id="UP001497382"/>
    </source>
</evidence>
<feature type="non-terminal residue" evidence="1">
    <location>
        <position position="44"/>
    </location>
</feature>
<dbReference type="AlphaFoldDB" id="A0AAV2A0E7"/>